<name>A0AAN6MK83_9PEZI</name>
<accession>A0AAN6MK83</accession>
<comment type="caution">
    <text evidence="1">The sequence shown here is derived from an EMBL/GenBank/DDBJ whole genome shotgun (WGS) entry which is preliminary data.</text>
</comment>
<evidence type="ECO:0000313" key="1">
    <source>
        <dbReference type="EMBL" id="KAK3901751.1"/>
    </source>
</evidence>
<protein>
    <submittedName>
        <fullName evidence="1">Uncharacterized protein</fullName>
    </submittedName>
</protein>
<dbReference type="EMBL" id="MU855557">
    <property type="protein sequence ID" value="KAK3901751.1"/>
    <property type="molecule type" value="Genomic_DNA"/>
</dbReference>
<sequence length="134" mass="14889">MGVGQGLADDVLGFVYLHLAAVYELPLDLEKRQRGPYNFRDYKAVKHGRNNPNDFVYRIGKITNDNKPAVRAAAGAQAFSNVNGTLSQITMARVADHSRHLLPAARNALPGVTIWEKNFGANPYYRAGWVTPRH</sequence>
<gene>
    <name evidence="1" type="ORF">C8A05DRAFT_34549</name>
</gene>
<reference evidence="1" key="2">
    <citation type="submission" date="2023-05" db="EMBL/GenBank/DDBJ databases">
        <authorList>
            <consortium name="Lawrence Berkeley National Laboratory"/>
            <person name="Steindorff A."/>
            <person name="Hensen N."/>
            <person name="Bonometti L."/>
            <person name="Westerberg I."/>
            <person name="Brannstrom I.O."/>
            <person name="Guillou S."/>
            <person name="Cros-Aarteil S."/>
            <person name="Calhoun S."/>
            <person name="Haridas S."/>
            <person name="Kuo A."/>
            <person name="Mondo S."/>
            <person name="Pangilinan J."/>
            <person name="Riley R."/>
            <person name="Labutti K."/>
            <person name="Andreopoulos B."/>
            <person name="Lipzen A."/>
            <person name="Chen C."/>
            <person name="Yanf M."/>
            <person name="Daum C."/>
            <person name="Ng V."/>
            <person name="Clum A."/>
            <person name="Ohm R."/>
            <person name="Martin F."/>
            <person name="Silar P."/>
            <person name="Natvig D."/>
            <person name="Lalanne C."/>
            <person name="Gautier V."/>
            <person name="Ament-Velasquez S.L."/>
            <person name="Kruys A."/>
            <person name="Hutchinson M.I."/>
            <person name="Powell A.J."/>
            <person name="Barry K."/>
            <person name="Miller A.N."/>
            <person name="Grigoriev I.V."/>
            <person name="Debuchy R."/>
            <person name="Gladieux P."/>
            <person name="Thoren M.H."/>
            <person name="Johannesson H."/>
        </authorList>
    </citation>
    <scope>NUCLEOTIDE SEQUENCE</scope>
    <source>
        <strain evidence="1">CBS 103.79</strain>
    </source>
</reference>
<dbReference type="AlphaFoldDB" id="A0AAN6MK83"/>
<organism evidence="1 2">
    <name type="scientific">Staphylotrichum tortipilum</name>
    <dbReference type="NCBI Taxonomy" id="2831512"/>
    <lineage>
        <taxon>Eukaryota</taxon>
        <taxon>Fungi</taxon>
        <taxon>Dikarya</taxon>
        <taxon>Ascomycota</taxon>
        <taxon>Pezizomycotina</taxon>
        <taxon>Sordariomycetes</taxon>
        <taxon>Sordariomycetidae</taxon>
        <taxon>Sordariales</taxon>
        <taxon>Chaetomiaceae</taxon>
        <taxon>Staphylotrichum</taxon>
    </lineage>
</organism>
<dbReference type="Proteomes" id="UP001303889">
    <property type="component" value="Unassembled WGS sequence"/>
</dbReference>
<proteinExistence type="predicted"/>
<evidence type="ECO:0000313" key="2">
    <source>
        <dbReference type="Proteomes" id="UP001303889"/>
    </source>
</evidence>
<keyword evidence="2" id="KW-1185">Reference proteome</keyword>
<reference evidence="1" key="1">
    <citation type="journal article" date="2023" name="Mol. Phylogenet. Evol.">
        <title>Genome-scale phylogeny and comparative genomics of the fungal order Sordariales.</title>
        <authorList>
            <person name="Hensen N."/>
            <person name="Bonometti L."/>
            <person name="Westerberg I."/>
            <person name="Brannstrom I.O."/>
            <person name="Guillou S."/>
            <person name="Cros-Aarteil S."/>
            <person name="Calhoun S."/>
            <person name="Haridas S."/>
            <person name="Kuo A."/>
            <person name="Mondo S."/>
            <person name="Pangilinan J."/>
            <person name="Riley R."/>
            <person name="LaButti K."/>
            <person name="Andreopoulos B."/>
            <person name="Lipzen A."/>
            <person name="Chen C."/>
            <person name="Yan M."/>
            <person name="Daum C."/>
            <person name="Ng V."/>
            <person name="Clum A."/>
            <person name="Steindorff A."/>
            <person name="Ohm R.A."/>
            <person name="Martin F."/>
            <person name="Silar P."/>
            <person name="Natvig D.O."/>
            <person name="Lalanne C."/>
            <person name="Gautier V."/>
            <person name="Ament-Velasquez S.L."/>
            <person name="Kruys A."/>
            <person name="Hutchinson M.I."/>
            <person name="Powell A.J."/>
            <person name="Barry K."/>
            <person name="Miller A.N."/>
            <person name="Grigoriev I.V."/>
            <person name="Debuchy R."/>
            <person name="Gladieux P."/>
            <person name="Hiltunen Thoren M."/>
            <person name="Johannesson H."/>
        </authorList>
    </citation>
    <scope>NUCLEOTIDE SEQUENCE</scope>
    <source>
        <strain evidence="1">CBS 103.79</strain>
    </source>
</reference>